<dbReference type="SUPFAM" id="SSF88659">
    <property type="entry name" value="Sigma3 and sigma4 domains of RNA polymerase sigma factors"/>
    <property type="match status" value="1"/>
</dbReference>
<dbReference type="SUPFAM" id="SSF88946">
    <property type="entry name" value="Sigma2 domain of RNA polymerase sigma factors"/>
    <property type="match status" value="1"/>
</dbReference>
<sequence length="453" mass="50091">MRDAGPGDRDRRRPGARQQLVRRLRTPPARRLPAGSHRGVTDLAWIDAALTAARPQALGALLRYFRDLDAAEEAFQEACLRALGNWPRKGPPRDPAAWLILVGRNAAIDQVRHRARQRPLPPDEVISDLEDSEAAMAERLDGSHYRDDILRLLFICCHPDLPATQQIALALRIVSGLPVRRIARAFLVGESAMEQRITRAKARIAGADVPFEAPGPVERAERLAAVSAMIYLVFNEGYSAAGDTPRRAPLCDEAIRLARLLLRLFPAEPEIMGLTALLLLQHARTPARFDPAGAVVLLEDQDRALWNREMIAEGLALIDKAMRHRRTGPYQVQAAVAALHARASRPEETDWAQIDRLYATLERLQPSPVVTLNRAVAVAKTRGPEAALSLIEPLEPRLSGYFHFFGVKGALLMQLGRAGEARCAWDRAIALANTAAEAAHIRQHLDRLARDPD</sequence>
<feature type="domain" description="RNA polymerase sigma factor 70 region 4 type 2" evidence="2">
    <location>
        <begin position="153"/>
        <end position="204"/>
    </location>
</feature>
<dbReference type="EMBL" id="CP067420">
    <property type="protein sequence ID" value="QQP89051.1"/>
    <property type="molecule type" value="Genomic_DNA"/>
</dbReference>
<proteinExistence type="predicted"/>
<gene>
    <name evidence="4" type="ORF">IGS68_24105</name>
</gene>
<dbReference type="NCBIfam" id="TIGR02937">
    <property type="entry name" value="sigma70-ECF"/>
    <property type="match status" value="1"/>
</dbReference>
<name>A0ABX7B3Y3_9PROT</name>
<dbReference type="InterPro" id="IPR046531">
    <property type="entry name" value="DUF6596"/>
</dbReference>
<evidence type="ECO:0000259" key="3">
    <source>
        <dbReference type="Pfam" id="PF20239"/>
    </source>
</evidence>
<feature type="domain" description="DUF6596" evidence="3">
    <location>
        <begin position="222"/>
        <end position="322"/>
    </location>
</feature>
<dbReference type="Gene3D" id="1.10.1740.10">
    <property type="match status" value="1"/>
</dbReference>
<dbReference type="Gene3D" id="1.10.10.10">
    <property type="entry name" value="Winged helix-like DNA-binding domain superfamily/Winged helix DNA-binding domain"/>
    <property type="match status" value="1"/>
</dbReference>
<dbReference type="Pfam" id="PF20239">
    <property type="entry name" value="DUF6596"/>
    <property type="match status" value="1"/>
</dbReference>
<dbReference type="Pfam" id="PF08281">
    <property type="entry name" value="Sigma70_r4_2"/>
    <property type="match status" value="1"/>
</dbReference>
<dbReference type="InterPro" id="IPR013249">
    <property type="entry name" value="RNA_pol_sigma70_r4_t2"/>
</dbReference>
<reference evidence="4" key="1">
    <citation type="submission" date="2021-02" db="EMBL/GenBank/DDBJ databases">
        <title>Skermanella TT6 skin isolate.</title>
        <authorList>
            <person name="Lee K."/>
            <person name="Ganzorig M."/>
        </authorList>
    </citation>
    <scope>NUCLEOTIDE SEQUENCE</scope>
    <source>
        <strain evidence="4">TT6</strain>
    </source>
</reference>
<dbReference type="Proteomes" id="UP000595197">
    <property type="component" value="Chromosome"/>
</dbReference>
<dbReference type="Pfam" id="PF04542">
    <property type="entry name" value="Sigma70_r2"/>
    <property type="match status" value="1"/>
</dbReference>
<dbReference type="PANTHER" id="PTHR47756:SF1">
    <property type="entry name" value="BLL0085 PROTEIN"/>
    <property type="match status" value="1"/>
</dbReference>
<dbReference type="InterPro" id="IPR014284">
    <property type="entry name" value="RNA_pol_sigma-70_dom"/>
</dbReference>
<dbReference type="InterPro" id="IPR013325">
    <property type="entry name" value="RNA_pol_sigma_r2"/>
</dbReference>
<dbReference type="PANTHER" id="PTHR47756">
    <property type="entry name" value="BLL6612 PROTEIN-RELATED"/>
    <property type="match status" value="1"/>
</dbReference>
<evidence type="ECO:0000313" key="4">
    <source>
        <dbReference type="EMBL" id="QQP89051.1"/>
    </source>
</evidence>
<dbReference type="InterPro" id="IPR036388">
    <property type="entry name" value="WH-like_DNA-bd_sf"/>
</dbReference>
<dbReference type="InterPro" id="IPR013324">
    <property type="entry name" value="RNA_pol_sigma_r3/r4-like"/>
</dbReference>
<protein>
    <submittedName>
        <fullName evidence="4">RNA polymerase sigma factor</fullName>
    </submittedName>
</protein>
<evidence type="ECO:0000313" key="5">
    <source>
        <dbReference type="Proteomes" id="UP000595197"/>
    </source>
</evidence>
<keyword evidence="5" id="KW-1185">Reference proteome</keyword>
<dbReference type="InterPro" id="IPR007627">
    <property type="entry name" value="RNA_pol_sigma70_r2"/>
</dbReference>
<evidence type="ECO:0000259" key="2">
    <source>
        <dbReference type="Pfam" id="PF08281"/>
    </source>
</evidence>
<organism evidence="4 5">
    <name type="scientific">Skermanella cutis</name>
    <dbReference type="NCBI Taxonomy" id="2775420"/>
    <lineage>
        <taxon>Bacteria</taxon>
        <taxon>Pseudomonadati</taxon>
        <taxon>Pseudomonadota</taxon>
        <taxon>Alphaproteobacteria</taxon>
        <taxon>Rhodospirillales</taxon>
        <taxon>Azospirillaceae</taxon>
        <taxon>Skermanella</taxon>
    </lineage>
</organism>
<evidence type="ECO:0000259" key="1">
    <source>
        <dbReference type="Pfam" id="PF04542"/>
    </source>
</evidence>
<accession>A0ABX7B3Y3</accession>
<feature type="domain" description="RNA polymerase sigma-70 region 2" evidence="1">
    <location>
        <begin position="54"/>
        <end position="116"/>
    </location>
</feature>